<keyword evidence="2" id="KW-1185">Reference proteome</keyword>
<gene>
    <name evidence="1" type="ORF">GCM10017557_62010</name>
</gene>
<name>A0A7G1P8G9_9ACTN</name>
<dbReference type="AlphaFoldDB" id="A0A7G1P8G9"/>
<dbReference type="KEGG" id="sgm:GCM10017557_62010"/>
<sequence length="359" mass="39469">MATLRGALRVVGGRSVIGGSAGSGAWLLHPHVPVGLRWNELRGLSGGAGVANGGPVKHGYPHLETVRAAVTALYRRLSYDTVHAFATSVAPVDVAFCDTDDLYLGAQRVARELVRHFRLPDARLIVSFREMEHAANVELTAGPEYFIELNDRFRTHRRDIGAALAHEVMHVYLHRLGLSFPGTRDNEILTDTATTYLGAGWLLLDAYREDASSSQKLGYLTPEEFGYVLAKRSLVFGEDPATWFTSPQAYTAYTRGLAQARQDERQPPLTAAGWAGRRRYAKERRHAQDRVVAAVRGDVRGDGRNIAPGDVPYAFTPDGGGPLRVSFPCPTCHQRIRVPVRGRVRARCGLCRTVLDCDT</sequence>
<protein>
    <submittedName>
        <fullName evidence="1">Uncharacterized protein</fullName>
    </submittedName>
</protein>
<organism evidence="1 2">
    <name type="scientific">Streptomyces aurantiacus</name>
    <dbReference type="NCBI Taxonomy" id="47760"/>
    <lineage>
        <taxon>Bacteria</taxon>
        <taxon>Bacillati</taxon>
        <taxon>Actinomycetota</taxon>
        <taxon>Actinomycetes</taxon>
        <taxon>Kitasatosporales</taxon>
        <taxon>Streptomycetaceae</taxon>
        <taxon>Streptomyces</taxon>
        <taxon>Streptomyces aurantiacus group</taxon>
    </lineage>
</organism>
<evidence type="ECO:0000313" key="2">
    <source>
        <dbReference type="Proteomes" id="UP000516444"/>
    </source>
</evidence>
<dbReference type="EMBL" id="AP023440">
    <property type="protein sequence ID" value="BCL31342.1"/>
    <property type="molecule type" value="Genomic_DNA"/>
</dbReference>
<evidence type="ECO:0000313" key="1">
    <source>
        <dbReference type="EMBL" id="BCL31342.1"/>
    </source>
</evidence>
<dbReference type="Proteomes" id="UP000516444">
    <property type="component" value="Chromosome"/>
</dbReference>
<proteinExistence type="predicted"/>
<reference evidence="1 2" key="1">
    <citation type="journal article" date="2014" name="Int. J. Syst. Evol. Microbiol.">
        <title>Complete genome sequence of Corynebacterium casei LMG S-19264T (=DSM 44701T), isolated from a smear-ripened cheese.</title>
        <authorList>
            <consortium name="US DOE Joint Genome Institute (JGI-PGF)"/>
            <person name="Walter F."/>
            <person name="Albersmeier A."/>
            <person name="Kalinowski J."/>
            <person name="Ruckert C."/>
        </authorList>
    </citation>
    <scope>NUCLEOTIDE SEQUENCE [LARGE SCALE GENOMIC DNA]</scope>
    <source>
        <strain evidence="1 2">JCM 4677</strain>
    </source>
</reference>
<accession>A0A7G1P8G9</accession>